<accession>A0A2G1QR51</accession>
<comment type="caution">
    <text evidence="2">The sequence shown here is derived from an EMBL/GenBank/DDBJ whole genome shotgun (WGS) entry which is preliminary data.</text>
</comment>
<gene>
    <name evidence="2" type="ORF">CSC94_04615</name>
</gene>
<protein>
    <recommendedName>
        <fullName evidence="4">Lipoprotein</fullName>
    </recommendedName>
</protein>
<organism evidence="2 3">
    <name type="scientific">Zhengella mangrovi</name>
    <dbReference type="NCBI Taxonomy" id="1982044"/>
    <lineage>
        <taxon>Bacteria</taxon>
        <taxon>Pseudomonadati</taxon>
        <taxon>Pseudomonadota</taxon>
        <taxon>Alphaproteobacteria</taxon>
        <taxon>Hyphomicrobiales</taxon>
        <taxon>Notoacmeibacteraceae</taxon>
        <taxon>Zhengella</taxon>
    </lineage>
</organism>
<dbReference type="EMBL" id="PDVP01000002">
    <property type="protein sequence ID" value="PHP67961.1"/>
    <property type="molecule type" value="Genomic_DNA"/>
</dbReference>
<evidence type="ECO:0008006" key="4">
    <source>
        <dbReference type="Google" id="ProtNLM"/>
    </source>
</evidence>
<evidence type="ECO:0000313" key="2">
    <source>
        <dbReference type="EMBL" id="PHP67961.1"/>
    </source>
</evidence>
<dbReference type="Proteomes" id="UP000221168">
    <property type="component" value="Unassembled WGS sequence"/>
</dbReference>
<sequence length="201" mass="21778">MIHLRTLPVLLLLPLAGACTSVSSRYSATLGTVSASHMTVCHGYNCHFRTPLALSPDNMNAIAQIMAEGTGGAAAEREALRKAIGYFEDRAGDVIGVRDRAQSLLNEGGTIGQMDCIDESTNTRSFMLLLQKQGLLKYHAVQGNVSRGFFLDARYPHSTAVLKEKGSGRLWAVDSWYEPMGGKPDVLPLSKWQARGVAGKR</sequence>
<name>A0A2G1QR51_9HYPH</name>
<dbReference type="AlphaFoldDB" id="A0A2G1QR51"/>
<keyword evidence="3" id="KW-1185">Reference proteome</keyword>
<evidence type="ECO:0000313" key="3">
    <source>
        <dbReference type="Proteomes" id="UP000221168"/>
    </source>
</evidence>
<dbReference type="PROSITE" id="PS51257">
    <property type="entry name" value="PROKAR_LIPOPROTEIN"/>
    <property type="match status" value="1"/>
</dbReference>
<keyword evidence="1" id="KW-0732">Signal</keyword>
<feature type="chain" id="PRO_5013901421" description="Lipoprotein" evidence="1">
    <location>
        <begin position="19"/>
        <end position="201"/>
    </location>
</feature>
<proteinExistence type="predicted"/>
<feature type="signal peptide" evidence="1">
    <location>
        <begin position="1"/>
        <end position="18"/>
    </location>
</feature>
<evidence type="ECO:0000256" key="1">
    <source>
        <dbReference type="SAM" id="SignalP"/>
    </source>
</evidence>
<reference evidence="2 3" key="1">
    <citation type="submission" date="2017-10" db="EMBL/GenBank/DDBJ databases">
        <title>Sedimentibacterium mangrovi gen. nov., sp. nov., a novel member of family Phyllobacteriacea isolated from mangrove sediment.</title>
        <authorList>
            <person name="Liao H."/>
            <person name="Tian Y."/>
        </authorList>
    </citation>
    <scope>NUCLEOTIDE SEQUENCE [LARGE SCALE GENOMIC DNA]</scope>
    <source>
        <strain evidence="2 3">X9-2-2</strain>
    </source>
</reference>